<protein>
    <recommendedName>
        <fullName evidence="4">ESX-1 secretion-associated protein</fullName>
    </recommendedName>
</protein>
<gene>
    <name evidence="2" type="ORF">ACFQVC_13075</name>
</gene>
<evidence type="ECO:0000256" key="1">
    <source>
        <dbReference type="SAM" id="MobiDB-lite"/>
    </source>
</evidence>
<accession>A0ABW2JHY0</accession>
<proteinExistence type="predicted"/>
<evidence type="ECO:0000313" key="2">
    <source>
        <dbReference type="EMBL" id="MFC7305150.1"/>
    </source>
</evidence>
<feature type="compositionally biased region" description="Gly residues" evidence="1">
    <location>
        <begin position="139"/>
        <end position="152"/>
    </location>
</feature>
<evidence type="ECO:0008006" key="4">
    <source>
        <dbReference type="Google" id="ProtNLM"/>
    </source>
</evidence>
<keyword evidence="3" id="KW-1185">Reference proteome</keyword>
<dbReference type="RefSeq" id="WP_381830281.1">
    <property type="nucleotide sequence ID" value="NZ_JBHTCF010000004.1"/>
</dbReference>
<reference evidence="3" key="1">
    <citation type="journal article" date="2019" name="Int. J. Syst. Evol. Microbiol.">
        <title>The Global Catalogue of Microorganisms (GCM) 10K type strain sequencing project: providing services to taxonomists for standard genome sequencing and annotation.</title>
        <authorList>
            <consortium name="The Broad Institute Genomics Platform"/>
            <consortium name="The Broad Institute Genome Sequencing Center for Infectious Disease"/>
            <person name="Wu L."/>
            <person name="Ma J."/>
        </authorList>
    </citation>
    <scope>NUCLEOTIDE SEQUENCE [LARGE SCALE GENOMIC DNA]</scope>
    <source>
        <strain evidence="3">SYNS20</strain>
    </source>
</reference>
<evidence type="ECO:0000313" key="3">
    <source>
        <dbReference type="Proteomes" id="UP001596523"/>
    </source>
</evidence>
<feature type="region of interest" description="Disordered" evidence="1">
    <location>
        <begin position="121"/>
        <end position="152"/>
    </location>
</feature>
<feature type="compositionally biased region" description="Low complexity" evidence="1">
    <location>
        <begin position="123"/>
        <end position="138"/>
    </location>
</feature>
<organism evidence="2 3">
    <name type="scientific">Streptomyces monticola</name>
    <dbReference type="NCBI Taxonomy" id="2666263"/>
    <lineage>
        <taxon>Bacteria</taxon>
        <taxon>Bacillati</taxon>
        <taxon>Actinomycetota</taxon>
        <taxon>Actinomycetes</taxon>
        <taxon>Kitasatosporales</taxon>
        <taxon>Streptomycetaceae</taxon>
        <taxon>Streptomyces</taxon>
    </lineage>
</organism>
<dbReference type="Proteomes" id="UP001596523">
    <property type="component" value="Unassembled WGS sequence"/>
</dbReference>
<comment type="caution">
    <text evidence="2">The sequence shown here is derived from an EMBL/GenBank/DDBJ whole genome shotgun (WGS) entry which is preliminary data.</text>
</comment>
<dbReference type="EMBL" id="JBHTCF010000004">
    <property type="protein sequence ID" value="MFC7305150.1"/>
    <property type="molecule type" value="Genomic_DNA"/>
</dbReference>
<sequence length="152" mass="15969">MADQGRGNGEDLAVSSVDLQGFKKRIDVLLEHLEKGNAHPAKIGEQTITAASYGTGFAAADDLSKAYEKVRSRLERLSRLFGEQIEAMGLAVSFADKGYDGTDVEQAQRYTEIRARAEKYYDDPAAQSASDSGAAAPGTGEGTGGATSGGFS</sequence>
<name>A0ABW2JHY0_9ACTN</name>